<keyword evidence="1" id="KW-0732">Signal</keyword>
<accession>A0ABT2FRC2</accession>
<dbReference type="Pfam" id="PF01476">
    <property type="entry name" value="LysM"/>
    <property type="match status" value="1"/>
</dbReference>
<dbReference type="InterPro" id="IPR052196">
    <property type="entry name" value="Bact_Kbp"/>
</dbReference>
<protein>
    <submittedName>
        <fullName evidence="3">LysM peptidoglycan-binding domain-containing protein</fullName>
    </submittedName>
</protein>
<dbReference type="PANTHER" id="PTHR34700:SF4">
    <property type="entry name" value="PHAGE-LIKE ELEMENT PBSX PROTEIN XKDP"/>
    <property type="match status" value="1"/>
</dbReference>
<reference evidence="4" key="1">
    <citation type="submission" date="2023-07" db="EMBL/GenBank/DDBJ databases">
        <title>Shewanella mangrovi sp. nov., an acetaldehyde- degrading bacterium isolated from mangrove sediment.</title>
        <authorList>
            <person name="Liu Y."/>
        </authorList>
    </citation>
    <scope>NUCLEOTIDE SEQUENCE [LARGE SCALE GENOMIC DNA]</scope>
    <source>
        <strain evidence="4">C32</strain>
    </source>
</reference>
<evidence type="ECO:0000259" key="2">
    <source>
        <dbReference type="PROSITE" id="PS51782"/>
    </source>
</evidence>
<dbReference type="InterPro" id="IPR036779">
    <property type="entry name" value="LysM_dom_sf"/>
</dbReference>
<dbReference type="EMBL" id="JAKOGG010000017">
    <property type="protein sequence ID" value="MCS4558150.1"/>
    <property type="molecule type" value="Genomic_DNA"/>
</dbReference>
<feature type="domain" description="LysM" evidence="2">
    <location>
        <begin position="34"/>
        <end position="82"/>
    </location>
</feature>
<dbReference type="RefSeq" id="WP_238897881.1">
    <property type="nucleotide sequence ID" value="NZ_JAKOGG010000017.1"/>
</dbReference>
<evidence type="ECO:0000313" key="3">
    <source>
        <dbReference type="EMBL" id="MCS4558150.1"/>
    </source>
</evidence>
<dbReference type="Gene3D" id="3.10.350.10">
    <property type="entry name" value="LysM domain"/>
    <property type="match status" value="1"/>
</dbReference>
<dbReference type="PANTHER" id="PTHR34700">
    <property type="entry name" value="POTASSIUM BINDING PROTEIN KBP"/>
    <property type="match status" value="1"/>
</dbReference>
<dbReference type="InterPro" id="IPR018392">
    <property type="entry name" value="LysM"/>
</dbReference>
<evidence type="ECO:0000256" key="1">
    <source>
        <dbReference type="SAM" id="SignalP"/>
    </source>
</evidence>
<name>A0ABT2FRC2_9GAMM</name>
<feature type="signal peptide" evidence="1">
    <location>
        <begin position="1"/>
        <end position="23"/>
    </location>
</feature>
<evidence type="ECO:0000313" key="4">
    <source>
        <dbReference type="Proteomes" id="UP001201549"/>
    </source>
</evidence>
<dbReference type="Proteomes" id="UP001201549">
    <property type="component" value="Unassembled WGS sequence"/>
</dbReference>
<proteinExistence type="predicted"/>
<keyword evidence="4" id="KW-1185">Reference proteome</keyword>
<dbReference type="CDD" id="cd00118">
    <property type="entry name" value="LysM"/>
    <property type="match status" value="1"/>
</dbReference>
<comment type="caution">
    <text evidence="3">The sequence shown here is derived from an EMBL/GenBank/DDBJ whole genome shotgun (WGS) entry which is preliminary data.</text>
</comment>
<feature type="chain" id="PRO_5047411331" evidence="1">
    <location>
        <begin position="24"/>
        <end position="364"/>
    </location>
</feature>
<dbReference type="PROSITE" id="PS51782">
    <property type="entry name" value="LYSM"/>
    <property type="match status" value="1"/>
</dbReference>
<dbReference type="SUPFAM" id="SSF54106">
    <property type="entry name" value="LysM domain"/>
    <property type="match status" value="1"/>
</dbReference>
<sequence>MDGPMKRFTLLALLAVCCGGTHADELTLKAGHPDAYVVKKGDTLWDISGVFLKDPWRWPHLWQANPQVANPHLIYPGDRLTLVFIDGQPRLVSKRFVKSSPSGQISAKSNAIPAIDLALIEPYLVQNRVVDAEWLEQQPKVLGGENPSYHHVEGDVIYVQGQVAQGTKLAFYAPGRKFKDPDTGDHLGQEIILSATGRVIESGDISRVQLLKSFQETKVGYRVLSVEDDAFMPAYFMPTAGEVADAKLLAAHGNIREMGKLDVAYIDRGSQAGVQAGQVYTVYQPGVKVVMNREGNPVVAAEQSAYEKIKASFGDEMQLPDLYRGQMMIFKVFDKTALGLILVDQRPMRVGDKLFTPDVLLQGE</sequence>
<organism evidence="3 4">
    <name type="scientific">Shewanella electrica</name>
    <dbReference type="NCBI Taxonomy" id="515560"/>
    <lineage>
        <taxon>Bacteria</taxon>
        <taxon>Pseudomonadati</taxon>
        <taxon>Pseudomonadota</taxon>
        <taxon>Gammaproteobacteria</taxon>
        <taxon>Alteromonadales</taxon>
        <taxon>Shewanellaceae</taxon>
        <taxon>Shewanella</taxon>
    </lineage>
</organism>
<gene>
    <name evidence="3" type="ORF">L9G74_17060</name>
</gene>